<keyword evidence="3" id="KW-1185">Reference proteome</keyword>
<dbReference type="Proteomes" id="UP000199412">
    <property type="component" value="Unassembled WGS sequence"/>
</dbReference>
<evidence type="ECO:0000256" key="1">
    <source>
        <dbReference type="SAM" id="MobiDB-lite"/>
    </source>
</evidence>
<feature type="region of interest" description="Disordered" evidence="1">
    <location>
        <begin position="1"/>
        <end position="27"/>
    </location>
</feature>
<proteinExistence type="predicted"/>
<sequence>MTSQDVARAKSHRFGGKTCDYDSLRGEETGGTLRTRIIHPDPV</sequence>
<evidence type="ECO:0000313" key="2">
    <source>
        <dbReference type="EMBL" id="SDD90217.1"/>
    </source>
</evidence>
<dbReference type="EMBL" id="FNAP01000002">
    <property type="protein sequence ID" value="SDD90217.1"/>
    <property type="molecule type" value="Genomic_DNA"/>
</dbReference>
<name>A0A1G6YKJ9_9PROT</name>
<dbReference type="AlphaFoldDB" id="A0A1G6YKJ9"/>
<accession>A0A1G6YKJ9</accession>
<dbReference type="STRING" id="69960.SAMN05421720_10227"/>
<gene>
    <name evidence="2" type="ORF">SAMN05421720_10227</name>
</gene>
<organism evidence="2 3">
    <name type="scientific">Rhodospira trueperi</name>
    <dbReference type="NCBI Taxonomy" id="69960"/>
    <lineage>
        <taxon>Bacteria</taxon>
        <taxon>Pseudomonadati</taxon>
        <taxon>Pseudomonadota</taxon>
        <taxon>Alphaproteobacteria</taxon>
        <taxon>Rhodospirillales</taxon>
        <taxon>Rhodospirillaceae</taxon>
        <taxon>Rhodospira</taxon>
    </lineage>
</organism>
<evidence type="ECO:0000313" key="3">
    <source>
        <dbReference type="Proteomes" id="UP000199412"/>
    </source>
</evidence>
<protein>
    <submittedName>
        <fullName evidence="2">Uncharacterized protein</fullName>
    </submittedName>
</protein>
<reference evidence="2 3" key="1">
    <citation type="submission" date="2016-10" db="EMBL/GenBank/DDBJ databases">
        <authorList>
            <person name="de Groot N.N."/>
        </authorList>
    </citation>
    <scope>NUCLEOTIDE SEQUENCE [LARGE SCALE GENOMIC DNA]</scope>
    <source>
        <strain evidence="2 3">ATCC 700224</strain>
    </source>
</reference>